<protein>
    <submittedName>
        <fullName evidence="2">GNAT family N-acetyltransferase</fullName>
    </submittedName>
</protein>
<dbReference type="CDD" id="cd04301">
    <property type="entry name" value="NAT_SF"/>
    <property type="match status" value="1"/>
</dbReference>
<proteinExistence type="predicted"/>
<dbReference type="InterPro" id="IPR051908">
    <property type="entry name" value="Ribosomal_N-acetyltransferase"/>
</dbReference>
<dbReference type="SUPFAM" id="SSF55729">
    <property type="entry name" value="Acyl-CoA N-acyltransferases (Nat)"/>
    <property type="match status" value="1"/>
</dbReference>
<accession>A0ABX0XYG9</accession>
<dbReference type="RefSeq" id="WP_167926003.1">
    <property type="nucleotide sequence ID" value="NZ_JAATVY010000009.1"/>
</dbReference>
<feature type="domain" description="N-acetyltransferase" evidence="1">
    <location>
        <begin position="23"/>
        <end position="190"/>
    </location>
</feature>
<dbReference type="EMBL" id="JAATVY010000009">
    <property type="protein sequence ID" value="NJC71115.1"/>
    <property type="molecule type" value="Genomic_DNA"/>
</dbReference>
<gene>
    <name evidence="2" type="ORF">HC031_15540</name>
</gene>
<keyword evidence="3" id="KW-1185">Reference proteome</keyword>
<reference evidence="2 3" key="1">
    <citation type="submission" date="2020-03" db="EMBL/GenBank/DDBJ databases">
        <title>WGS of the type strain of Planosporangium spp.</title>
        <authorList>
            <person name="Thawai C."/>
        </authorList>
    </citation>
    <scope>NUCLEOTIDE SEQUENCE [LARGE SCALE GENOMIC DNA]</scope>
    <source>
        <strain evidence="2 3">TBRC 5610</strain>
    </source>
</reference>
<dbReference type="InterPro" id="IPR000182">
    <property type="entry name" value="GNAT_dom"/>
</dbReference>
<comment type="caution">
    <text evidence="2">The sequence shown here is derived from an EMBL/GenBank/DDBJ whole genome shotgun (WGS) entry which is preliminary data.</text>
</comment>
<dbReference type="PANTHER" id="PTHR43441:SF10">
    <property type="entry name" value="ACETYLTRANSFERASE"/>
    <property type="match status" value="1"/>
</dbReference>
<dbReference type="Proteomes" id="UP000722989">
    <property type="component" value="Unassembled WGS sequence"/>
</dbReference>
<evidence type="ECO:0000259" key="1">
    <source>
        <dbReference type="PROSITE" id="PS51186"/>
    </source>
</evidence>
<sequence length="192" mass="20914">MSASYWPATVTRFPSLTVATPRLHVRPLEVDDAADVAEIFADRQTRRWLPFPTGDGPVDAVSWCTDLATAVRDGGDGDHYGVVRREDDRVVGCLWLRRTDWTARSTEVSYAVAPGARGFGVAAEAVDALAIALILEHDFQRVELRVAPGNVASRRVAEKAGFTYEGLLRNAGHVAGGRVDVEIWSLVAADLR</sequence>
<dbReference type="InterPro" id="IPR016181">
    <property type="entry name" value="Acyl_CoA_acyltransferase"/>
</dbReference>
<dbReference type="Gene3D" id="3.40.630.30">
    <property type="match status" value="1"/>
</dbReference>
<organism evidence="2 3">
    <name type="scientific">Planosporangium thailandense</name>
    <dbReference type="NCBI Taxonomy" id="765197"/>
    <lineage>
        <taxon>Bacteria</taxon>
        <taxon>Bacillati</taxon>
        <taxon>Actinomycetota</taxon>
        <taxon>Actinomycetes</taxon>
        <taxon>Micromonosporales</taxon>
        <taxon>Micromonosporaceae</taxon>
        <taxon>Planosporangium</taxon>
    </lineage>
</organism>
<name>A0ABX0XYG9_9ACTN</name>
<evidence type="ECO:0000313" key="3">
    <source>
        <dbReference type="Proteomes" id="UP000722989"/>
    </source>
</evidence>
<evidence type="ECO:0000313" key="2">
    <source>
        <dbReference type="EMBL" id="NJC71115.1"/>
    </source>
</evidence>
<dbReference type="PANTHER" id="PTHR43441">
    <property type="entry name" value="RIBOSOMAL-PROTEIN-SERINE ACETYLTRANSFERASE"/>
    <property type="match status" value="1"/>
</dbReference>
<dbReference type="PROSITE" id="PS51186">
    <property type="entry name" value="GNAT"/>
    <property type="match status" value="1"/>
</dbReference>
<dbReference type="Pfam" id="PF13302">
    <property type="entry name" value="Acetyltransf_3"/>
    <property type="match status" value="1"/>
</dbReference>